<dbReference type="Proteomes" id="UP000660729">
    <property type="component" value="Unassembled WGS sequence"/>
</dbReference>
<accession>A0A8H6VIC4</accession>
<comment type="subcellular location">
    <subcellularLocation>
        <location evidence="1">Membrane</location>
        <topology evidence="1">Multi-pass membrane protein</topology>
    </subcellularLocation>
</comment>
<dbReference type="SUPFAM" id="SSF103473">
    <property type="entry name" value="MFS general substrate transporter"/>
    <property type="match status" value="1"/>
</dbReference>
<comment type="caution">
    <text evidence="9">The sequence shown here is derived from an EMBL/GenBank/DDBJ whole genome shotgun (WGS) entry which is preliminary data.</text>
</comment>
<sequence length="653" mass="74277">MVRSIEGRPTATIEDIPNELLDRVCAFSETAALKSLRLTSKTCNASAIKALFSHVEVLPAKRAQVHRDSQNDYLNAMVTHIAINTSLTPENEDESENGGWPSERILPDGFDFVLFMIGKFEKLKQVSLRFSRPCVAEEQEGWGLGDHKAISVRDTVRLRHSVLRHLLEGLRHKHHPAKISSLTIKHLQNILNDEVGLSEDLVSTLSGLTSLSLQIAGEVTDFPESDDQLTEPHQFFGTDLCKKILVPASANLQDLRLYSNEYWGFWPFFNFYGLHFPSLKSLTLGNFIFFTDHQLDWIISHADTLRSLTLDDCAILPDARLYNGDQYFPEALRRFIQFSQEDGEVFLHHPARWHDYFRAFSEKLQLRHFGFGHGSWDKHRQLEDSDLLPVELRDDRYLIFDCGTLPTHYIGPEWVEQSNYGNNKHGYRQKDERSWSDASAQHQEVRKEPDEKASDHEAINPAMQKQLNKKFDKHIVPFLFGMWLLAFIDRTNIGNAKIDGLVEDLDLKGLKYNTALAIFYVPYIVVDVPSNLVLKYFKAGFYLPFILTCWGLCGTFMGFAKSYGGLLAARFFLGLCEGGLLGGMVLYLSMFYERHAMLWRVGLFYSAAPLSGAFGGLLATGLAQISSGSYNGWPFIFFVEASEHSHDLTLTWI</sequence>
<dbReference type="Gene3D" id="3.80.10.10">
    <property type="entry name" value="Ribonuclease Inhibitor"/>
    <property type="match status" value="1"/>
</dbReference>
<dbReference type="PANTHER" id="PTHR42057">
    <property type="entry name" value="F-BOX DOMAIN PROTEIN (AFU_ORTHOLOGUE AFUA_4G00200)"/>
    <property type="match status" value="1"/>
</dbReference>
<keyword evidence="10" id="KW-1185">Reference proteome</keyword>
<dbReference type="GO" id="GO:0022857">
    <property type="term" value="F:transmembrane transporter activity"/>
    <property type="evidence" value="ECO:0007669"/>
    <property type="project" value="InterPro"/>
</dbReference>
<feature type="transmembrane region" description="Helical" evidence="7">
    <location>
        <begin position="571"/>
        <end position="591"/>
    </location>
</feature>
<dbReference type="InterPro" id="IPR036259">
    <property type="entry name" value="MFS_trans_sf"/>
</dbReference>
<feature type="region of interest" description="Disordered" evidence="6">
    <location>
        <begin position="421"/>
        <end position="457"/>
    </location>
</feature>
<organism evidence="9 10">
    <name type="scientific">Pseudocercospora fuligena</name>
    <dbReference type="NCBI Taxonomy" id="685502"/>
    <lineage>
        <taxon>Eukaryota</taxon>
        <taxon>Fungi</taxon>
        <taxon>Dikarya</taxon>
        <taxon>Ascomycota</taxon>
        <taxon>Pezizomycotina</taxon>
        <taxon>Dothideomycetes</taxon>
        <taxon>Dothideomycetidae</taxon>
        <taxon>Mycosphaerellales</taxon>
        <taxon>Mycosphaerellaceae</taxon>
        <taxon>Pseudocercospora</taxon>
    </lineage>
</organism>
<feature type="domain" description="Major facilitator superfamily (MFS) profile" evidence="8">
    <location>
        <begin position="475"/>
        <end position="653"/>
    </location>
</feature>
<evidence type="ECO:0000256" key="3">
    <source>
        <dbReference type="ARBA" id="ARBA00022692"/>
    </source>
</evidence>
<dbReference type="PROSITE" id="PS50850">
    <property type="entry name" value="MFS"/>
    <property type="match status" value="1"/>
</dbReference>
<feature type="transmembrane region" description="Helical" evidence="7">
    <location>
        <begin position="541"/>
        <end position="559"/>
    </location>
</feature>
<keyword evidence="4 7" id="KW-1133">Transmembrane helix</keyword>
<evidence type="ECO:0000256" key="6">
    <source>
        <dbReference type="SAM" id="MobiDB-lite"/>
    </source>
</evidence>
<dbReference type="EMBL" id="JABCIY010000113">
    <property type="protein sequence ID" value="KAF7192685.1"/>
    <property type="molecule type" value="Genomic_DNA"/>
</dbReference>
<feature type="compositionally biased region" description="Basic and acidic residues" evidence="6">
    <location>
        <begin position="443"/>
        <end position="457"/>
    </location>
</feature>
<dbReference type="InterPro" id="IPR011701">
    <property type="entry name" value="MFS"/>
</dbReference>
<evidence type="ECO:0000256" key="5">
    <source>
        <dbReference type="ARBA" id="ARBA00023136"/>
    </source>
</evidence>
<reference evidence="9" key="1">
    <citation type="submission" date="2020-04" db="EMBL/GenBank/DDBJ databases">
        <title>Draft genome resource of the tomato pathogen Pseudocercospora fuligena.</title>
        <authorList>
            <person name="Zaccaron A."/>
        </authorList>
    </citation>
    <scope>NUCLEOTIDE SEQUENCE</scope>
    <source>
        <strain evidence="9">PF001</strain>
    </source>
</reference>
<evidence type="ECO:0000313" key="10">
    <source>
        <dbReference type="Proteomes" id="UP000660729"/>
    </source>
</evidence>
<dbReference type="SUPFAM" id="SSF52047">
    <property type="entry name" value="RNI-like"/>
    <property type="match status" value="1"/>
</dbReference>
<dbReference type="InterPro" id="IPR032675">
    <property type="entry name" value="LRR_dom_sf"/>
</dbReference>
<dbReference type="FunFam" id="1.20.1250.20:FF:000018">
    <property type="entry name" value="MFS transporter permease"/>
    <property type="match status" value="1"/>
</dbReference>
<dbReference type="Pfam" id="PF07690">
    <property type="entry name" value="MFS_1"/>
    <property type="match status" value="1"/>
</dbReference>
<dbReference type="PANTHER" id="PTHR42057:SF2">
    <property type="entry name" value="F-BOX DOMAIN PROTEIN (AFU_ORTHOLOGUE AFUA_4G00200)-RELATED"/>
    <property type="match status" value="1"/>
</dbReference>
<keyword evidence="2" id="KW-0813">Transport</keyword>
<name>A0A8H6VIC4_9PEZI</name>
<evidence type="ECO:0000256" key="4">
    <source>
        <dbReference type="ARBA" id="ARBA00022989"/>
    </source>
</evidence>
<dbReference type="InterPro" id="IPR020846">
    <property type="entry name" value="MFS_dom"/>
</dbReference>
<feature type="transmembrane region" description="Helical" evidence="7">
    <location>
        <begin position="603"/>
        <end position="625"/>
    </location>
</feature>
<dbReference type="OrthoDB" id="3638384at2759"/>
<gene>
    <name evidence="9" type="ORF">HII31_05982</name>
</gene>
<evidence type="ECO:0000256" key="1">
    <source>
        <dbReference type="ARBA" id="ARBA00004141"/>
    </source>
</evidence>
<dbReference type="Gene3D" id="1.20.1250.20">
    <property type="entry name" value="MFS general substrate transporter like domains"/>
    <property type="match status" value="1"/>
</dbReference>
<feature type="transmembrane region" description="Helical" evidence="7">
    <location>
        <begin position="513"/>
        <end position="534"/>
    </location>
</feature>
<keyword evidence="5 7" id="KW-0472">Membrane</keyword>
<dbReference type="GO" id="GO:0016020">
    <property type="term" value="C:membrane"/>
    <property type="evidence" value="ECO:0007669"/>
    <property type="project" value="UniProtKB-SubCell"/>
</dbReference>
<evidence type="ECO:0000256" key="7">
    <source>
        <dbReference type="SAM" id="Phobius"/>
    </source>
</evidence>
<evidence type="ECO:0000259" key="8">
    <source>
        <dbReference type="PROSITE" id="PS50850"/>
    </source>
</evidence>
<proteinExistence type="predicted"/>
<dbReference type="AlphaFoldDB" id="A0A8H6VIC4"/>
<evidence type="ECO:0000313" key="9">
    <source>
        <dbReference type="EMBL" id="KAF7192685.1"/>
    </source>
</evidence>
<keyword evidence="3 7" id="KW-0812">Transmembrane</keyword>
<protein>
    <submittedName>
        <fullName evidence="9">Putative transporter C11D3.18C</fullName>
    </submittedName>
</protein>
<evidence type="ECO:0000256" key="2">
    <source>
        <dbReference type="ARBA" id="ARBA00022448"/>
    </source>
</evidence>